<keyword evidence="2" id="KW-1185">Reference proteome</keyword>
<comment type="caution">
    <text evidence="1">The sequence shown here is derived from an EMBL/GenBank/DDBJ whole genome shotgun (WGS) entry which is preliminary data.</text>
</comment>
<organism evidence="1 2">
    <name type="scientific">Muribaculum caecicola</name>
    <dbReference type="NCBI Taxonomy" id="3038144"/>
    <lineage>
        <taxon>Bacteria</taxon>
        <taxon>Pseudomonadati</taxon>
        <taxon>Bacteroidota</taxon>
        <taxon>Bacteroidia</taxon>
        <taxon>Bacteroidales</taxon>
        <taxon>Muribaculaceae</taxon>
        <taxon>Muribaculum</taxon>
    </lineage>
</organism>
<proteinExistence type="predicted"/>
<reference evidence="1" key="1">
    <citation type="submission" date="2019-04" db="EMBL/GenBank/DDBJ databases">
        <title>Microbes associate with the intestines of laboratory mice.</title>
        <authorList>
            <person name="Navarre W."/>
            <person name="Wong E."/>
            <person name="Huang K.C."/>
            <person name="Tropini C."/>
            <person name="Ng K."/>
            <person name="Yu B."/>
        </authorList>
    </citation>
    <scope>NUCLEOTIDE SEQUENCE</scope>
    <source>
        <strain evidence="1">NM86_A22</strain>
    </source>
</reference>
<dbReference type="Proteomes" id="UP000305401">
    <property type="component" value="Unassembled WGS sequence"/>
</dbReference>
<sequence>MKSRNLLLAACPTCLLAANAVNTGNLTLSTAVYAIKGNDTLYVDIIQPKDSVTANCVKRPAVIFLSGGGWENQARRTALSDTYPLLPYFAGKGFVGVAADYRCDFARARKSGNIPDKSIGEFVAEHRLADEGVTDAIDKSIKTAIDDLFDATSYIIANSQRYNIDTERIVVIGSSAGAITALTAEHALCNNTEKTRSLPPGFNYAAVVSMAGGVWCAANGDSLQWKQAPCPLLMFHGDTDPIVPYATLKVPQKQWNMNGVKDIANQMQRINVPHILHTYRGMNHDAAVVPMNTKLDYIYNFLRQTMLQPQNNTTLSPTSTQ</sequence>
<evidence type="ECO:0000313" key="2">
    <source>
        <dbReference type="Proteomes" id="UP000305401"/>
    </source>
</evidence>
<keyword evidence="1" id="KW-0378">Hydrolase</keyword>
<accession>A0AC61S8E4</accession>
<protein>
    <submittedName>
        <fullName evidence="1">Alpha/beta hydrolase</fullName>
    </submittedName>
</protein>
<name>A0AC61S8E4_9BACT</name>
<dbReference type="EMBL" id="SSTG01000006">
    <property type="protein sequence ID" value="THG55013.1"/>
    <property type="molecule type" value="Genomic_DNA"/>
</dbReference>
<gene>
    <name evidence="1" type="ORF">E5990_01265</name>
</gene>
<evidence type="ECO:0000313" key="1">
    <source>
        <dbReference type="EMBL" id="THG55013.1"/>
    </source>
</evidence>